<evidence type="ECO:0000256" key="7">
    <source>
        <dbReference type="ARBA" id="ARBA00022927"/>
    </source>
</evidence>
<dbReference type="EMBL" id="BBPI01000035">
    <property type="protein sequence ID" value="GAM00665.1"/>
    <property type="molecule type" value="Genomic_DNA"/>
</dbReference>
<keyword evidence="4" id="KW-1003">Cell membrane</keyword>
<dbReference type="Proteomes" id="UP000032305">
    <property type="component" value="Unassembled WGS sequence"/>
</dbReference>
<evidence type="ECO:0000256" key="4">
    <source>
        <dbReference type="ARBA" id="ARBA00022475"/>
    </source>
</evidence>
<keyword evidence="8" id="KW-1133">Transmembrane helix</keyword>
<keyword evidence="9" id="KW-0472">Membrane</keyword>
<dbReference type="eggNOG" id="COG3149">
    <property type="taxonomic scope" value="Bacteria"/>
</dbReference>
<evidence type="ECO:0000256" key="8">
    <source>
        <dbReference type="ARBA" id="ARBA00022989"/>
    </source>
</evidence>
<dbReference type="InterPro" id="IPR007690">
    <property type="entry name" value="T2SS_GspM"/>
</dbReference>
<evidence type="ECO:0000313" key="11">
    <source>
        <dbReference type="Proteomes" id="UP000032305"/>
    </source>
</evidence>
<name>A0A0A1W5F8_9SPHN</name>
<evidence type="ECO:0000256" key="5">
    <source>
        <dbReference type="ARBA" id="ARBA00022519"/>
    </source>
</evidence>
<keyword evidence="6" id="KW-0812">Transmembrane</keyword>
<dbReference type="GO" id="GO:0005886">
    <property type="term" value="C:plasma membrane"/>
    <property type="evidence" value="ECO:0007669"/>
    <property type="project" value="UniProtKB-SubCell"/>
</dbReference>
<protein>
    <submittedName>
        <fullName evidence="10">General secretion pathway protein M</fullName>
    </submittedName>
</protein>
<keyword evidence="11" id="KW-1185">Reference proteome</keyword>
<sequence>MKALKLWFDGRSLREKRLLLVMGALLVVTLLWGGLLRPLDDGLSSARERHADAVIRLGEAQAIAAELNQRRRRPPALSGTLADTVRLSAEQVGFGLSALTEDGPGRVRAQIASARPSALTPWLARLERGGVLVEQATLTDNGDRTVGVALILRTRVS</sequence>
<dbReference type="GO" id="GO:0015628">
    <property type="term" value="P:protein secretion by the type II secretion system"/>
    <property type="evidence" value="ECO:0007669"/>
    <property type="project" value="InterPro"/>
</dbReference>
<proteinExistence type="inferred from homology"/>
<evidence type="ECO:0000256" key="1">
    <source>
        <dbReference type="ARBA" id="ARBA00004377"/>
    </source>
</evidence>
<dbReference type="AlphaFoldDB" id="A0A0A1W5F8"/>
<comment type="subcellular location">
    <subcellularLocation>
        <location evidence="1">Cell inner membrane</location>
        <topology evidence="1">Single-pass membrane protein</topology>
    </subcellularLocation>
</comment>
<keyword evidence="5" id="KW-0997">Cell inner membrane</keyword>
<evidence type="ECO:0000256" key="3">
    <source>
        <dbReference type="ARBA" id="ARBA00022448"/>
    </source>
</evidence>
<comment type="similarity">
    <text evidence="2">Belongs to the GSP M family.</text>
</comment>
<dbReference type="Pfam" id="PF04612">
    <property type="entry name" value="T2SSM"/>
    <property type="match status" value="1"/>
</dbReference>
<keyword evidence="7" id="KW-0653">Protein transport</keyword>
<dbReference type="OrthoDB" id="7432850at2"/>
<dbReference type="InterPro" id="IPR023229">
    <property type="entry name" value="T2SS_M_periplasmic_sf"/>
</dbReference>
<dbReference type="Gene3D" id="3.30.1360.100">
    <property type="entry name" value="General secretion pathway protein M, EpsM"/>
    <property type="match status" value="1"/>
</dbReference>
<evidence type="ECO:0000256" key="2">
    <source>
        <dbReference type="ARBA" id="ARBA00010637"/>
    </source>
</evidence>
<keyword evidence="3" id="KW-0813">Transport</keyword>
<organism evidence="10 11">
    <name type="scientific">Sphingomonas parapaucimobilis NBRC 15100</name>
    <dbReference type="NCBI Taxonomy" id="1219049"/>
    <lineage>
        <taxon>Bacteria</taxon>
        <taxon>Pseudomonadati</taxon>
        <taxon>Pseudomonadota</taxon>
        <taxon>Alphaproteobacteria</taxon>
        <taxon>Sphingomonadales</taxon>
        <taxon>Sphingomonadaceae</taxon>
        <taxon>Sphingomonas</taxon>
    </lineage>
</organism>
<gene>
    <name evidence="10" type="primary">gspM</name>
    <name evidence="10" type="ORF">SP5_035_00640</name>
</gene>
<evidence type="ECO:0000313" key="10">
    <source>
        <dbReference type="EMBL" id="GAM00665.1"/>
    </source>
</evidence>
<accession>A0A0A1W5F8</accession>
<evidence type="ECO:0000256" key="6">
    <source>
        <dbReference type="ARBA" id="ARBA00022692"/>
    </source>
</evidence>
<evidence type="ECO:0000256" key="9">
    <source>
        <dbReference type="ARBA" id="ARBA00023136"/>
    </source>
</evidence>
<reference evidence="10 11" key="1">
    <citation type="submission" date="2014-11" db="EMBL/GenBank/DDBJ databases">
        <title>Whole genome shotgun sequence of Sphingomonas parapaucimobilis NBRC 15100.</title>
        <authorList>
            <person name="Katano-Makiyama Y."/>
            <person name="Hosoyama A."/>
            <person name="Hashimoto M."/>
            <person name="Hosoyama Y."/>
            <person name="Noguchi M."/>
            <person name="Numata M."/>
            <person name="Tsuchikane K."/>
            <person name="Hirakata S."/>
            <person name="Uohara A."/>
            <person name="Shimodaira J."/>
            <person name="Ohji S."/>
            <person name="Ichikawa N."/>
            <person name="Kimura A."/>
            <person name="Yamazoe A."/>
            <person name="Fujita N."/>
        </authorList>
    </citation>
    <scope>NUCLEOTIDE SEQUENCE [LARGE SCALE GENOMIC DNA]</scope>
    <source>
        <strain evidence="10 11">NBRC 15100</strain>
    </source>
</reference>
<dbReference type="RefSeq" id="WP_042485977.1">
    <property type="nucleotide sequence ID" value="NZ_BBPI01000035.1"/>
</dbReference>
<dbReference type="GO" id="GO:0015627">
    <property type="term" value="C:type II protein secretion system complex"/>
    <property type="evidence" value="ECO:0007669"/>
    <property type="project" value="InterPro"/>
</dbReference>
<dbReference type="SUPFAM" id="SSF103054">
    <property type="entry name" value="General secretion pathway protein M, EpsM"/>
    <property type="match status" value="1"/>
</dbReference>
<comment type="caution">
    <text evidence="10">The sequence shown here is derived from an EMBL/GenBank/DDBJ whole genome shotgun (WGS) entry which is preliminary data.</text>
</comment>